<dbReference type="AlphaFoldDB" id="A0A4Y3WTC6"/>
<dbReference type="RefSeq" id="WP_141281123.1">
    <property type="nucleotide sequence ID" value="NZ_BAAARZ010000092.1"/>
</dbReference>
<comment type="subcellular location">
    <subcellularLocation>
        <location evidence="1">Secreted</location>
    </subcellularLocation>
</comment>
<feature type="transmembrane region" description="Helical" evidence="3">
    <location>
        <begin position="20"/>
        <end position="46"/>
    </location>
</feature>
<dbReference type="Proteomes" id="UP000320338">
    <property type="component" value="Unassembled WGS sequence"/>
</dbReference>
<evidence type="ECO:0000256" key="3">
    <source>
        <dbReference type="SAM" id="Phobius"/>
    </source>
</evidence>
<proteinExistence type="predicted"/>
<dbReference type="InterPro" id="IPR009086">
    <property type="entry name" value="Bacteriocin_AS48"/>
</dbReference>
<evidence type="ECO:0000256" key="1">
    <source>
        <dbReference type="ARBA" id="ARBA00004613"/>
    </source>
</evidence>
<gene>
    <name evidence="4" type="ORF">PHY01_43070</name>
</gene>
<evidence type="ECO:0000256" key="2">
    <source>
        <dbReference type="ARBA" id="ARBA00022525"/>
    </source>
</evidence>
<sequence>MAISPFSRTSSFGRDRVTGLLAVAIGAVALVVGGSASFVIVSLLGIETTAALKIVDAILAGSAVATAVAAVITGGIGAAAIATIRWAVSQLGRKEAAA</sequence>
<keyword evidence="2" id="KW-0964">Secreted</keyword>
<evidence type="ECO:0000313" key="4">
    <source>
        <dbReference type="EMBL" id="GEC22024.1"/>
    </source>
</evidence>
<evidence type="ECO:0008006" key="6">
    <source>
        <dbReference type="Google" id="ProtNLM"/>
    </source>
</evidence>
<evidence type="ECO:0000313" key="5">
    <source>
        <dbReference type="Proteomes" id="UP000320338"/>
    </source>
</evidence>
<dbReference type="Pfam" id="PF09221">
    <property type="entry name" value="Bacteriocin_IId"/>
    <property type="match status" value="1"/>
</dbReference>
<keyword evidence="3" id="KW-0472">Membrane</keyword>
<comment type="caution">
    <text evidence="4">The sequence shown here is derived from an EMBL/GenBank/DDBJ whole genome shotgun (WGS) entry which is preliminary data.</text>
</comment>
<reference evidence="4 5" key="1">
    <citation type="submission" date="2019-06" db="EMBL/GenBank/DDBJ databases">
        <title>Whole genome shotgun sequence of Pseudonocardia hydrocarbonoxydans NBRC 14498.</title>
        <authorList>
            <person name="Hosoyama A."/>
            <person name="Uohara A."/>
            <person name="Ohji S."/>
            <person name="Ichikawa N."/>
        </authorList>
    </citation>
    <scope>NUCLEOTIDE SEQUENCE [LARGE SCALE GENOMIC DNA]</scope>
    <source>
        <strain evidence="4 5">NBRC 14498</strain>
    </source>
</reference>
<dbReference type="GO" id="GO:0005576">
    <property type="term" value="C:extracellular region"/>
    <property type="evidence" value="ECO:0007669"/>
    <property type="project" value="UniProtKB-SubCell"/>
</dbReference>
<accession>A0A4Y3WTC6</accession>
<keyword evidence="3" id="KW-1133">Transmembrane helix</keyword>
<organism evidence="4 5">
    <name type="scientific">Pseudonocardia hydrocarbonoxydans</name>
    <dbReference type="NCBI Taxonomy" id="76726"/>
    <lineage>
        <taxon>Bacteria</taxon>
        <taxon>Bacillati</taxon>
        <taxon>Actinomycetota</taxon>
        <taxon>Actinomycetes</taxon>
        <taxon>Pseudonocardiales</taxon>
        <taxon>Pseudonocardiaceae</taxon>
        <taxon>Pseudonocardia</taxon>
    </lineage>
</organism>
<dbReference type="EMBL" id="BJNG01000038">
    <property type="protein sequence ID" value="GEC22024.1"/>
    <property type="molecule type" value="Genomic_DNA"/>
</dbReference>
<protein>
    <recommendedName>
        <fullName evidence="6">Circular bacteriocin, circularin A/uberolysin family</fullName>
    </recommendedName>
</protein>
<feature type="transmembrane region" description="Helical" evidence="3">
    <location>
        <begin position="58"/>
        <end position="84"/>
    </location>
</feature>
<dbReference type="InterPro" id="IPR020038">
    <property type="entry name" value="Circ_bacteriocin"/>
</dbReference>
<name>A0A4Y3WTC6_9PSEU</name>
<keyword evidence="5" id="KW-1185">Reference proteome</keyword>
<dbReference type="Gene3D" id="1.20.225.10">
    <property type="entry name" value="Bacteriocin AS-48"/>
    <property type="match status" value="1"/>
</dbReference>
<keyword evidence="3" id="KW-0812">Transmembrane</keyword>